<reference evidence="2" key="2">
    <citation type="journal article" date="2022" name="Elife">
        <title>Obligate sexual reproduction of a homothallic fungus closely related to the Cryptococcus pathogenic species complex.</title>
        <authorList>
            <person name="Passer A.R."/>
            <person name="Clancey S.A."/>
            <person name="Shea T."/>
            <person name="David-Palma M."/>
            <person name="Averette A.F."/>
            <person name="Boekhout T."/>
            <person name="Porcel B.M."/>
            <person name="Nowrousian M."/>
            <person name="Cuomo C.A."/>
            <person name="Sun S."/>
            <person name="Heitman J."/>
            <person name="Coelho M.A."/>
        </authorList>
    </citation>
    <scope>NUCLEOTIDE SEQUENCE</scope>
    <source>
        <strain evidence="2">CBS 7841</strain>
    </source>
</reference>
<accession>A0AAJ8JXI9</accession>
<dbReference type="AlphaFoldDB" id="A0AAJ8JXI9"/>
<reference evidence="2" key="3">
    <citation type="submission" date="2024-01" db="EMBL/GenBank/DDBJ databases">
        <authorList>
            <person name="Coelho M.A."/>
            <person name="David-Palma M."/>
            <person name="Shea T."/>
            <person name="Sun S."/>
            <person name="Cuomo C.A."/>
            <person name="Heitman J."/>
        </authorList>
    </citation>
    <scope>NUCLEOTIDE SEQUENCE</scope>
    <source>
        <strain evidence="2">CBS 7841</strain>
    </source>
</reference>
<dbReference type="Proteomes" id="UP000094043">
    <property type="component" value="Chromosome 7"/>
</dbReference>
<dbReference type="InterPro" id="IPR027706">
    <property type="entry name" value="PGP_Pase"/>
</dbReference>
<reference evidence="2" key="1">
    <citation type="submission" date="2016-06" db="EMBL/GenBank/DDBJ databases">
        <authorList>
            <person name="Cuomo C."/>
            <person name="Litvintseva A."/>
            <person name="Heitman J."/>
            <person name="Chen Y."/>
            <person name="Sun S."/>
            <person name="Springer D."/>
            <person name="Dromer F."/>
            <person name="Young S."/>
            <person name="Zeng Q."/>
            <person name="Chapman S."/>
            <person name="Gujja S."/>
            <person name="Saif S."/>
            <person name="Birren B."/>
        </authorList>
    </citation>
    <scope>NUCLEOTIDE SEQUENCE</scope>
    <source>
        <strain evidence="2">CBS 7841</strain>
    </source>
</reference>
<dbReference type="Pfam" id="PF09419">
    <property type="entry name" value="PGP_phosphatase"/>
    <property type="match status" value="1"/>
</dbReference>
<dbReference type="RefSeq" id="XP_066071007.1">
    <property type="nucleotide sequence ID" value="XM_066214910.1"/>
</dbReference>
<sequence length="408" mass="46405">MPPSLSNTYTYLSVLIWPSLLRPHLRVPSISHVDFRTLKKEGFNAVVIDKDNCLTLPHQDEVWPPYQRAWEGLLKTFEPGRVLVVSNSAGTRKDPGGIAAEAVSLSLRAPVLLHTVPKPGCASNILSYFEGKLDEPYTLQRDIVSFGLRLRKEEEKDKRRLWNRWEKQVSGPLLGGPTAEESSYISKSETISKSHLYGADISLEDCATTSRTLKTSENLRILVIGDRLFTDTLLANRLSSCLLSHESESSHLPRVLSIYTTSLPQPRDVRILRWVEERLSRNETQGDYTRFIRNNKELDVEGSNGVLKPTLWEPTRFLTPAWWREINVPPLTWHPRSWKILPLTVAVGRLLGKMARIIGVILLSLSKWGWERSKSFAKQWKERVQRSATAKEVETSPSEKNAQHDNGK</sequence>
<dbReference type="GO" id="GO:0008962">
    <property type="term" value="F:phosphatidylglycerophosphatase activity"/>
    <property type="evidence" value="ECO:0007669"/>
    <property type="project" value="InterPro"/>
</dbReference>
<dbReference type="EMBL" id="CP143790">
    <property type="protein sequence ID" value="WVN90307.1"/>
    <property type="molecule type" value="Genomic_DNA"/>
</dbReference>
<proteinExistence type="predicted"/>
<gene>
    <name evidence="2" type="ORF">L203_105543</name>
</gene>
<dbReference type="GeneID" id="91089752"/>
<name>A0AAJ8JXI9_9TREE</name>
<dbReference type="KEGG" id="cdep:91089752"/>
<organism evidence="2 3">
    <name type="scientific">Cryptococcus depauperatus CBS 7841</name>
    <dbReference type="NCBI Taxonomy" id="1295531"/>
    <lineage>
        <taxon>Eukaryota</taxon>
        <taxon>Fungi</taxon>
        <taxon>Dikarya</taxon>
        <taxon>Basidiomycota</taxon>
        <taxon>Agaricomycotina</taxon>
        <taxon>Tremellomycetes</taxon>
        <taxon>Tremellales</taxon>
        <taxon>Cryptococcaceae</taxon>
        <taxon>Cryptococcus</taxon>
    </lineage>
</organism>
<feature type="region of interest" description="Disordered" evidence="1">
    <location>
        <begin position="387"/>
        <end position="408"/>
    </location>
</feature>
<protein>
    <submittedName>
        <fullName evidence="2">HAD phosphatase, family IIIA</fullName>
    </submittedName>
</protein>
<evidence type="ECO:0000313" key="3">
    <source>
        <dbReference type="Proteomes" id="UP000094043"/>
    </source>
</evidence>
<evidence type="ECO:0000256" key="1">
    <source>
        <dbReference type="SAM" id="MobiDB-lite"/>
    </source>
</evidence>
<evidence type="ECO:0000313" key="2">
    <source>
        <dbReference type="EMBL" id="WVN90307.1"/>
    </source>
</evidence>
<keyword evidence="3" id="KW-1185">Reference proteome</keyword>